<sequence length="643" mass="71434">MFFDIVILNPQHKGNFSHAWIAATRGVRFIPKGQIKELDIPKLCKQLADFITTSSTDPKKRFSLRLSAILLNGTIKIFREKVILFQAEVLTALQTIRVPSGMSSMPIYPGEVSGILETPPTPSIKVKKAPRGKKQAVATPIAIAEAAAAEPETVAGMLYIPDVADILQVLPTTSDMISLREEAPKRIDTFVRDEEDFGILTGAELEKEMLSLFPRAHKEPVVPPVTPETPSSELLPPQVVEVVALVHAEKGQFLESLREPTEIEAARVLSEIPVPMEVDGIRNITEAGIHEAVPSAAPRDALPEKAPADIVVAEGPEIRVAASPQPPVIISKSPPNTVEKAKKLKDKAARPKLFLMTRRRTFVRINRCIEGGGTYVDESCPLASVVKSFRNEDWYNLYWPEEDEEVREDVRPGSFSRSSSLVPRKTTSFKKSSSLEIRDSNTAATTTEISLKETPTTSRAEILPTPEEKSRLHVPEVHVPEVHVPEVSAPDEGFMPMQLEAGQVIEPSVFQETLVVPIQPVVLEDLLAESIPVVAQELPSEVAPTVLHEESPQRRRESPRAPESPVDFRSRQQKIINILLRWNFEDKESTIEDVCEKPMTRLNMARAFSDLLVLCKKKYIILCSEPDCIELKCIQLGPRLQRL</sequence>
<feature type="compositionally biased region" description="Basic and acidic residues" evidence="1">
    <location>
        <begin position="547"/>
        <end position="566"/>
    </location>
</feature>
<protein>
    <recommendedName>
        <fullName evidence="2">Rad21/Rec8-like protein N-terminal domain-containing protein</fullName>
    </recommendedName>
</protein>
<keyword evidence="4" id="KW-1185">Reference proteome</keyword>
<dbReference type="AlphaFoldDB" id="A0A9P0GPT5"/>
<proteinExistence type="predicted"/>
<accession>A0A9P0GPT5</accession>
<dbReference type="Proteomes" id="UP001153737">
    <property type="component" value="Chromosome 6"/>
</dbReference>
<feature type="domain" description="Rad21/Rec8-like protein N-terminal" evidence="2">
    <location>
        <begin position="1"/>
        <end position="98"/>
    </location>
</feature>
<reference evidence="3" key="1">
    <citation type="submission" date="2022-01" db="EMBL/GenBank/DDBJ databases">
        <authorList>
            <person name="King R."/>
        </authorList>
    </citation>
    <scope>NUCLEOTIDE SEQUENCE</scope>
</reference>
<dbReference type="EMBL" id="OU896712">
    <property type="protein sequence ID" value="CAH1173984.1"/>
    <property type="molecule type" value="Genomic_DNA"/>
</dbReference>
<evidence type="ECO:0000256" key="1">
    <source>
        <dbReference type="SAM" id="MobiDB-lite"/>
    </source>
</evidence>
<reference evidence="3" key="2">
    <citation type="submission" date="2022-10" db="EMBL/GenBank/DDBJ databases">
        <authorList>
            <consortium name="ENA_rothamsted_submissions"/>
            <consortium name="culmorum"/>
            <person name="King R."/>
        </authorList>
    </citation>
    <scope>NUCLEOTIDE SEQUENCE</scope>
</reference>
<evidence type="ECO:0000313" key="4">
    <source>
        <dbReference type="Proteomes" id="UP001153737"/>
    </source>
</evidence>
<evidence type="ECO:0000259" key="2">
    <source>
        <dbReference type="Pfam" id="PF04825"/>
    </source>
</evidence>
<organism evidence="3 4">
    <name type="scientific">Phaedon cochleariae</name>
    <name type="common">Mustard beetle</name>
    <dbReference type="NCBI Taxonomy" id="80249"/>
    <lineage>
        <taxon>Eukaryota</taxon>
        <taxon>Metazoa</taxon>
        <taxon>Ecdysozoa</taxon>
        <taxon>Arthropoda</taxon>
        <taxon>Hexapoda</taxon>
        <taxon>Insecta</taxon>
        <taxon>Pterygota</taxon>
        <taxon>Neoptera</taxon>
        <taxon>Endopterygota</taxon>
        <taxon>Coleoptera</taxon>
        <taxon>Polyphaga</taxon>
        <taxon>Cucujiformia</taxon>
        <taxon>Chrysomeloidea</taxon>
        <taxon>Chrysomelidae</taxon>
        <taxon>Chrysomelinae</taxon>
        <taxon>Chrysomelini</taxon>
        <taxon>Phaedon</taxon>
    </lineage>
</organism>
<feature type="region of interest" description="Disordered" evidence="1">
    <location>
        <begin position="544"/>
        <end position="566"/>
    </location>
</feature>
<dbReference type="Pfam" id="PF04825">
    <property type="entry name" value="Rad21_Rec8_N"/>
    <property type="match status" value="1"/>
</dbReference>
<dbReference type="InterPro" id="IPR006910">
    <property type="entry name" value="Rad21_Rec8_N"/>
</dbReference>
<dbReference type="OrthoDB" id="10071381at2759"/>
<evidence type="ECO:0000313" key="3">
    <source>
        <dbReference type="EMBL" id="CAH1173984.1"/>
    </source>
</evidence>
<name>A0A9P0GPT5_PHACE</name>
<gene>
    <name evidence="3" type="ORF">PHAECO_LOCUS10341</name>
</gene>